<name>A0A1Y6K7Y8_9CHLR</name>
<dbReference type="AlphaFoldDB" id="A0A1Y6K7Y8"/>
<reference evidence="2" key="1">
    <citation type="submission" date="2017-05" db="EMBL/GenBank/DDBJ databases">
        <authorList>
            <person name="Kirkegaard R."/>
            <person name="Mcilroy J S."/>
        </authorList>
    </citation>
    <scope>NUCLEOTIDE SEQUENCE [LARGE SCALE GENOMIC DNA]</scope>
</reference>
<dbReference type="EMBL" id="LT859958">
    <property type="protein sequence ID" value="SMX54998.1"/>
    <property type="molecule type" value="Genomic_DNA"/>
</dbReference>
<dbReference type="PANTHER" id="PTHR10443:SF12">
    <property type="entry name" value="DIPEPTIDASE"/>
    <property type="match status" value="1"/>
</dbReference>
<dbReference type="OrthoDB" id="9804920at2"/>
<dbReference type="InterPro" id="IPR008257">
    <property type="entry name" value="Pept_M19"/>
</dbReference>
<dbReference type="RefSeq" id="WP_087862796.1">
    <property type="nucleotide sequence ID" value="NZ_LT859958.1"/>
</dbReference>
<dbReference type="Proteomes" id="UP000195514">
    <property type="component" value="Chromosome I"/>
</dbReference>
<accession>A0A1Y6K7Y8</accession>
<evidence type="ECO:0000313" key="2">
    <source>
        <dbReference type="Proteomes" id="UP000195514"/>
    </source>
</evidence>
<keyword evidence="2" id="KW-1185">Reference proteome</keyword>
<protein>
    <submittedName>
        <fullName evidence="1">Peptidase M19 renal dipeptidase</fullName>
    </submittedName>
</protein>
<dbReference type="InterPro" id="IPR032466">
    <property type="entry name" value="Metal_Hydrolase"/>
</dbReference>
<dbReference type="Pfam" id="PF01244">
    <property type="entry name" value="Peptidase_M19"/>
    <property type="match status" value="1"/>
</dbReference>
<dbReference type="PROSITE" id="PS51365">
    <property type="entry name" value="RENAL_DIPEPTIDASE_2"/>
    <property type="match status" value="1"/>
</dbReference>
<dbReference type="KEGG" id="abat:CFX1CAM_1933"/>
<organism evidence="1 2">
    <name type="scientific">Candidatus Brevifilum fermentans</name>
    <dbReference type="NCBI Taxonomy" id="1986204"/>
    <lineage>
        <taxon>Bacteria</taxon>
        <taxon>Bacillati</taxon>
        <taxon>Chloroflexota</taxon>
        <taxon>Anaerolineae</taxon>
        <taxon>Anaerolineales</taxon>
        <taxon>Anaerolineaceae</taxon>
        <taxon>Candidatus Brevifilum</taxon>
    </lineage>
</organism>
<dbReference type="GO" id="GO:0070573">
    <property type="term" value="F:metallodipeptidase activity"/>
    <property type="evidence" value="ECO:0007669"/>
    <property type="project" value="InterPro"/>
</dbReference>
<dbReference type="SUPFAM" id="SSF51556">
    <property type="entry name" value="Metallo-dependent hydrolases"/>
    <property type="match status" value="1"/>
</dbReference>
<evidence type="ECO:0000313" key="1">
    <source>
        <dbReference type="EMBL" id="SMX54998.1"/>
    </source>
</evidence>
<proteinExistence type="predicted"/>
<sequence>MTLIIDAHEDLAWNMVNLGRDYTRSAFEIRQDEENSPIPAYNGNTLLGWPQYQQANLTIIFGTLFCTPRRRDNGKYKIQVYETPQEAHQCYRQNLDAYFELAEQHPQKFQLLFSQVDVNAHLERWQAHQAEEQTPPPPVGIVILMEGADGIQTPEEVEQWFDWGVRLIGPAWAGTRYCGGTLEPGPLTKAGYSLLDHMADRGLILDISHMDHLSARQALDHYAGQVIASHANAESLISGITVNRHLKEETILQLIEREGVMGLVPLISFLDWNWRDHGGRQAIGLEKYIAQIDHVCQLAGNARHVAIGTDFDGGFGVEAVPHEIDTIADLPKLIPLLEEKGYNQSDIDCIMHGNWLRILTNNLPTS</sequence>
<gene>
    <name evidence="1" type="ORF">CFX1CAM_1933</name>
</gene>
<dbReference type="Gene3D" id="3.20.20.140">
    <property type="entry name" value="Metal-dependent hydrolases"/>
    <property type="match status" value="1"/>
</dbReference>
<dbReference type="GO" id="GO:0006508">
    <property type="term" value="P:proteolysis"/>
    <property type="evidence" value="ECO:0007669"/>
    <property type="project" value="InterPro"/>
</dbReference>
<dbReference type="PANTHER" id="PTHR10443">
    <property type="entry name" value="MICROSOMAL DIPEPTIDASE"/>
    <property type="match status" value="1"/>
</dbReference>